<dbReference type="Proteomes" id="UP001324115">
    <property type="component" value="Unassembled WGS sequence"/>
</dbReference>
<keyword evidence="2" id="KW-0472">Membrane</keyword>
<protein>
    <recommendedName>
        <fullName evidence="3">Transposase (putative) gypsy type domain-containing protein</fullName>
    </recommendedName>
</protein>
<proteinExistence type="predicted"/>
<comment type="caution">
    <text evidence="4">The sequence shown here is derived from an EMBL/GenBank/DDBJ whole genome shotgun (WGS) entry which is preliminary data.</text>
</comment>
<dbReference type="InterPro" id="IPR007321">
    <property type="entry name" value="Transposase_28"/>
</dbReference>
<name>A0AAN7IDV3_QUERU</name>
<dbReference type="AlphaFoldDB" id="A0AAN7IDV3"/>
<dbReference type="Pfam" id="PF04195">
    <property type="entry name" value="Transposase_28"/>
    <property type="match status" value="1"/>
</dbReference>
<sequence>MALGGVAHVVAMCLTPIGWETSFPVGTFSVSHIFQGKKGLLILTSHFCFFFLLLFSYFPSACGVSNFLRCTFRPLSSQFPPDFKVCSLFKLYFLSDFLPFEFLFLFLRFHLVSSVLMVGYSEIQRTSPSVAFLFARLGALLESSVKSLGVLPPVGTYPPIGGFFFGSGGLGLVLGDLYPLLYKSQVWFKSVREVLRREVMGSDVGSGDLERGASSNLGGEGTGADTATSAPSSTAVVRTFHALKEKCSLKVEVFSKFKDRFQFPEGTRARLPRKDERACAFAHGEVCLYEATFSCGLRFPVHPFIMRLLHHLNLAPGQLMHNSWRIVISCMVIWTTISDGDMLTVNEFVHLYRLKESREFGYYEFVPWDRKSRLVADLPSSFRYWKSRYFFVSGDSWETLPDDFWGDVPRLLRRWETPLLVKERPGLDSKFDEQVQAAVRYAGTIEDFNELIDPCTLARHCLGPEPSLYVLSTLDREEKKEMTSKFNKEMYKKIKEKKNEPLSSIGQKKLRFTDKEKEKELVERGSSTPILELDGQEASPGVSVEEVTRPLKRLKVGGKGKEKVGSSI</sequence>
<evidence type="ECO:0000313" key="4">
    <source>
        <dbReference type="EMBL" id="KAK4566363.1"/>
    </source>
</evidence>
<gene>
    <name evidence="4" type="ORF">RGQ29_002566</name>
</gene>
<feature type="region of interest" description="Disordered" evidence="1">
    <location>
        <begin position="206"/>
        <end position="229"/>
    </location>
</feature>
<organism evidence="4 5">
    <name type="scientific">Quercus rubra</name>
    <name type="common">Northern red oak</name>
    <name type="synonym">Quercus borealis</name>
    <dbReference type="NCBI Taxonomy" id="3512"/>
    <lineage>
        <taxon>Eukaryota</taxon>
        <taxon>Viridiplantae</taxon>
        <taxon>Streptophyta</taxon>
        <taxon>Embryophyta</taxon>
        <taxon>Tracheophyta</taxon>
        <taxon>Spermatophyta</taxon>
        <taxon>Magnoliopsida</taxon>
        <taxon>eudicotyledons</taxon>
        <taxon>Gunneridae</taxon>
        <taxon>Pentapetalae</taxon>
        <taxon>rosids</taxon>
        <taxon>fabids</taxon>
        <taxon>Fagales</taxon>
        <taxon>Fagaceae</taxon>
        <taxon>Quercus</taxon>
    </lineage>
</organism>
<reference evidence="4 5" key="1">
    <citation type="journal article" date="2023" name="G3 (Bethesda)">
        <title>A haplotype-resolved chromosome-scale genome for Quercus rubra L. provides insights into the genetics of adaptive traits for red oak species.</title>
        <authorList>
            <person name="Kapoor B."/>
            <person name="Jenkins J."/>
            <person name="Schmutz J."/>
            <person name="Zhebentyayeva T."/>
            <person name="Kuelheim C."/>
            <person name="Coggeshall M."/>
            <person name="Heim C."/>
            <person name="Lasky J.R."/>
            <person name="Leites L."/>
            <person name="Islam-Faridi N."/>
            <person name="Romero-Severson J."/>
            <person name="DeLeo V.L."/>
            <person name="Lucas S.M."/>
            <person name="Lazic D."/>
            <person name="Gailing O."/>
            <person name="Carlson J."/>
            <person name="Staton M."/>
        </authorList>
    </citation>
    <scope>NUCLEOTIDE SEQUENCE [LARGE SCALE GENOMIC DNA]</scope>
    <source>
        <strain evidence="4">Pseudo-F2</strain>
    </source>
</reference>
<accession>A0AAN7IDV3</accession>
<feature type="transmembrane region" description="Helical" evidence="2">
    <location>
        <begin position="39"/>
        <end position="58"/>
    </location>
</feature>
<dbReference type="EMBL" id="JAXUIC010000010">
    <property type="protein sequence ID" value="KAK4566363.1"/>
    <property type="molecule type" value="Genomic_DNA"/>
</dbReference>
<evidence type="ECO:0000259" key="3">
    <source>
        <dbReference type="Pfam" id="PF04195"/>
    </source>
</evidence>
<evidence type="ECO:0000256" key="2">
    <source>
        <dbReference type="SAM" id="Phobius"/>
    </source>
</evidence>
<keyword evidence="2" id="KW-0812">Transmembrane</keyword>
<evidence type="ECO:0000313" key="5">
    <source>
        <dbReference type="Proteomes" id="UP001324115"/>
    </source>
</evidence>
<evidence type="ECO:0000256" key="1">
    <source>
        <dbReference type="SAM" id="MobiDB-lite"/>
    </source>
</evidence>
<keyword evidence="2" id="KW-1133">Transmembrane helix</keyword>
<feature type="domain" description="Transposase (putative) gypsy type" evidence="3">
    <location>
        <begin position="286"/>
        <end position="355"/>
    </location>
</feature>
<feature type="region of interest" description="Disordered" evidence="1">
    <location>
        <begin position="515"/>
        <end position="545"/>
    </location>
</feature>
<keyword evidence="5" id="KW-1185">Reference proteome</keyword>